<dbReference type="WBParaSite" id="TMUE_2000009410.1">
    <property type="protein sequence ID" value="TMUE_2000009410.1"/>
    <property type="gene ID" value="WBGene00291772"/>
</dbReference>
<dbReference type="InterPro" id="IPR003582">
    <property type="entry name" value="ShKT_dom"/>
</dbReference>
<evidence type="ECO:0000256" key="2">
    <source>
        <dbReference type="SAM" id="MobiDB-lite"/>
    </source>
</evidence>
<dbReference type="PRINTS" id="PR00837">
    <property type="entry name" value="V5TPXLIKE"/>
</dbReference>
<dbReference type="GO" id="GO:0005576">
    <property type="term" value="C:extracellular region"/>
    <property type="evidence" value="ECO:0007669"/>
    <property type="project" value="InterPro"/>
</dbReference>
<keyword evidence="4" id="KW-1185">Reference proteome</keyword>
<reference evidence="5" key="1">
    <citation type="submission" date="2019-12" db="UniProtKB">
        <authorList>
            <consortium name="WormBaseParasite"/>
        </authorList>
    </citation>
    <scope>IDENTIFICATION</scope>
</reference>
<dbReference type="Proteomes" id="UP000046395">
    <property type="component" value="Unassembled WGS sequence"/>
</dbReference>
<organism evidence="4 5">
    <name type="scientific">Trichuris muris</name>
    <name type="common">Mouse whipworm</name>
    <dbReference type="NCBI Taxonomy" id="70415"/>
    <lineage>
        <taxon>Eukaryota</taxon>
        <taxon>Metazoa</taxon>
        <taxon>Ecdysozoa</taxon>
        <taxon>Nematoda</taxon>
        <taxon>Enoplea</taxon>
        <taxon>Dorylaimia</taxon>
        <taxon>Trichinellida</taxon>
        <taxon>Trichuridae</taxon>
        <taxon>Trichuris</taxon>
    </lineage>
</organism>
<dbReference type="CDD" id="cd05380">
    <property type="entry name" value="CAP_euk"/>
    <property type="match status" value="1"/>
</dbReference>
<feature type="domain" description="ShKT" evidence="3">
    <location>
        <begin position="356"/>
        <end position="394"/>
    </location>
</feature>
<dbReference type="SMART" id="SM00198">
    <property type="entry name" value="SCP"/>
    <property type="match status" value="1"/>
</dbReference>
<evidence type="ECO:0000256" key="1">
    <source>
        <dbReference type="PROSITE-ProRule" id="PRU01005"/>
    </source>
</evidence>
<evidence type="ECO:0000313" key="4">
    <source>
        <dbReference type="Proteomes" id="UP000046395"/>
    </source>
</evidence>
<comment type="caution">
    <text evidence="1">Lacks conserved residue(s) required for the propagation of feature annotation.</text>
</comment>
<evidence type="ECO:0000313" key="5">
    <source>
        <dbReference type="WBParaSite" id="TMUE_2000009410.1"/>
    </source>
</evidence>
<accession>A0A5S6QQA1</accession>
<sequence length="395" mass="43715">MKLVSVLCFNALFYGLNGLLHGGLFAHTFRSSEFKHVSTAKYTINGQQVTPREFKAAPMSRGGVTQVKTYIVNGKRVTEDEYNAFKSGRASPTKIHVANGKRVTEDEYNAFKSGRASPTKIHVANGKRVSENQFKAQEAKPPTGGQPQVKSPRRHSFTNTNSPNNGNIKLTEKVKQACVDTHNKFRKQLALGRVPGQPKATQMVPLKWDEKLAEVAGKWASKCIFKHSNTEDYCGINNHENVGENLGTGTMFAWEELSTEEAVIDKLRCKPGKMCGHYTQVVSDKSESVGCGIAMCKNGVQLFSNSRAYLVACNYGPAGNFLGEYPYESKDPKCPKKHPVRKDGFCVGEGKEFIECKDTSVGCSQWKKEGKCAMCHNPYYKSVTSQCYKTCGKCK</sequence>
<dbReference type="InterPro" id="IPR001283">
    <property type="entry name" value="CRISP-related"/>
</dbReference>
<dbReference type="SUPFAM" id="SSF55797">
    <property type="entry name" value="PR-1-like"/>
    <property type="match status" value="1"/>
</dbReference>
<dbReference type="InterPro" id="IPR018244">
    <property type="entry name" value="Allrgn_V5/Tpx1_CS"/>
</dbReference>
<dbReference type="SMART" id="SM00254">
    <property type="entry name" value="ShKT"/>
    <property type="match status" value="1"/>
</dbReference>
<name>A0A5S6QQA1_TRIMR</name>
<dbReference type="PROSITE" id="PS51670">
    <property type="entry name" value="SHKT"/>
    <property type="match status" value="1"/>
</dbReference>
<feature type="region of interest" description="Disordered" evidence="2">
    <location>
        <begin position="135"/>
        <end position="168"/>
    </location>
</feature>
<dbReference type="AlphaFoldDB" id="A0A5S6QQA1"/>
<feature type="compositionally biased region" description="Polar residues" evidence="2">
    <location>
        <begin position="157"/>
        <end position="168"/>
    </location>
</feature>
<dbReference type="Pfam" id="PF01549">
    <property type="entry name" value="ShK"/>
    <property type="match status" value="1"/>
</dbReference>
<dbReference type="PROSITE" id="PS01010">
    <property type="entry name" value="CRISP_2"/>
    <property type="match status" value="1"/>
</dbReference>
<evidence type="ECO:0000259" key="3">
    <source>
        <dbReference type="PROSITE" id="PS51670"/>
    </source>
</evidence>
<proteinExistence type="predicted"/>
<dbReference type="PANTHER" id="PTHR10334">
    <property type="entry name" value="CYSTEINE-RICH SECRETORY PROTEIN-RELATED"/>
    <property type="match status" value="1"/>
</dbReference>
<dbReference type="STRING" id="70415.A0A5S6QQA1"/>
<dbReference type="Gene3D" id="3.40.33.10">
    <property type="entry name" value="CAP"/>
    <property type="match status" value="1"/>
</dbReference>
<dbReference type="InterPro" id="IPR014044">
    <property type="entry name" value="CAP_dom"/>
</dbReference>
<dbReference type="InterPro" id="IPR035940">
    <property type="entry name" value="CAP_sf"/>
</dbReference>
<protein>
    <submittedName>
        <fullName evidence="5">ShKT domain-containing protein</fullName>
    </submittedName>
</protein>
<dbReference type="Pfam" id="PF00188">
    <property type="entry name" value="CAP"/>
    <property type="match status" value="1"/>
</dbReference>